<dbReference type="InterPro" id="IPR038765">
    <property type="entry name" value="Papain-like_cys_pep_sf"/>
</dbReference>
<accession>A0AAD8KN76</accession>
<comment type="caution">
    <text evidence="2">The sequence shown here is derived from an EMBL/GenBank/DDBJ whole genome shotgun (WGS) entry which is preliminary data.</text>
</comment>
<dbReference type="AlphaFoldDB" id="A0AAD8KN76"/>
<keyword evidence="3" id="KW-1185">Reference proteome</keyword>
<evidence type="ECO:0000259" key="1">
    <source>
        <dbReference type="SMART" id="SM00848"/>
    </source>
</evidence>
<protein>
    <recommendedName>
        <fullName evidence="1">Cathepsin propeptide inhibitor domain-containing protein</fullName>
    </recommendedName>
</protein>
<dbReference type="InterPro" id="IPR013201">
    <property type="entry name" value="Prot_inhib_I29"/>
</dbReference>
<sequence>MALLLKKPVLMQRLICFPPISRHSKGFSSSSPDEMKSRFELWMVEHGKYYNTVEEKEKRFKIFKGKVRAIEKHNYTFLRFCKKHLTKFSDQTWDELHFTFCLDRSTWSRGSGV</sequence>
<dbReference type="SUPFAM" id="SSF54001">
    <property type="entry name" value="Cysteine proteinases"/>
    <property type="match status" value="1"/>
</dbReference>
<dbReference type="Gene3D" id="1.10.287.2250">
    <property type="match status" value="1"/>
</dbReference>
<name>A0AAD8KN76_TARER</name>
<organism evidence="2 3">
    <name type="scientific">Tagetes erecta</name>
    <name type="common">African marigold</name>
    <dbReference type="NCBI Taxonomy" id="13708"/>
    <lineage>
        <taxon>Eukaryota</taxon>
        <taxon>Viridiplantae</taxon>
        <taxon>Streptophyta</taxon>
        <taxon>Embryophyta</taxon>
        <taxon>Tracheophyta</taxon>
        <taxon>Spermatophyta</taxon>
        <taxon>Magnoliopsida</taxon>
        <taxon>eudicotyledons</taxon>
        <taxon>Gunneridae</taxon>
        <taxon>Pentapetalae</taxon>
        <taxon>asterids</taxon>
        <taxon>campanulids</taxon>
        <taxon>Asterales</taxon>
        <taxon>Asteraceae</taxon>
        <taxon>Asteroideae</taxon>
        <taxon>Heliantheae alliance</taxon>
        <taxon>Tageteae</taxon>
        <taxon>Tagetes</taxon>
    </lineage>
</organism>
<dbReference type="SMART" id="SM00848">
    <property type="entry name" value="Inhibitor_I29"/>
    <property type="match status" value="1"/>
</dbReference>
<gene>
    <name evidence="2" type="ORF">QVD17_19931</name>
</gene>
<evidence type="ECO:0000313" key="3">
    <source>
        <dbReference type="Proteomes" id="UP001229421"/>
    </source>
</evidence>
<reference evidence="2" key="1">
    <citation type="journal article" date="2023" name="bioRxiv">
        <title>Improved chromosome-level genome assembly for marigold (Tagetes erecta).</title>
        <authorList>
            <person name="Jiang F."/>
            <person name="Yuan L."/>
            <person name="Wang S."/>
            <person name="Wang H."/>
            <person name="Xu D."/>
            <person name="Wang A."/>
            <person name="Fan W."/>
        </authorList>
    </citation>
    <scope>NUCLEOTIDE SEQUENCE</scope>
    <source>
        <strain evidence="2">WSJ</strain>
        <tissue evidence="2">Leaf</tissue>
    </source>
</reference>
<dbReference type="Pfam" id="PF08246">
    <property type="entry name" value="Inhibitor_I29"/>
    <property type="match status" value="1"/>
</dbReference>
<dbReference type="EMBL" id="JAUHHV010000005">
    <property type="protein sequence ID" value="KAK1424598.1"/>
    <property type="molecule type" value="Genomic_DNA"/>
</dbReference>
<dbReference type="Proteomes" id="UP001229421">
    <property type="component" value="Unassembled WGS sequence"/>
</dbReference>
<feature type="domain" description="Cathepsin propeptide inhibitor" evidence="1">
    <location>
        <begin position="39"/>
        <end position="96"/>
    </location>
</feature>
<proteinExistence type="predicted"/>
<evidence type="ECO:0000313" key="2">
    <source>
        <dbReference type="EMBL" id="KAK1424598.1"/>
    </source>
</evidence>